<evidence type="ECO:0000256" key="1">
    <source>
        <dbReference type="ARBA" id="ARBA00004651"/>
    </source>
</evidence>
<keyword evidence="6 9" id="KW-1133">Transmembrane helix</keyword>
<sequence length="329" mass="33405">MISSPTTRPDTPTKRELRGANELTLGALALVGFFALAVATDFNLLTAGTMDAFLRFLAVPIVIGLAQMAVLAVGQMNLSVGALTGFCAMASAGLMVDTGLPAPVAVLAALAIGTAAGLVNGLLVVGTRINGFIVTLATMTIFEGLRYGINGTGTYQDYSPALVRIGHASVLGIPLVFLVALAVAGGVAVFFRRSVPGRHMLASGGNPFAAHLSGISNNRSIVLGHALSGLLAGVAAVMIVADLGSVNASVGDDLLLPSFAAPIIGGVALTGGVISVWGTVLASFLVRLVEVTQAQFNINRRFIDLVIGAVVLGAVLLGRARHKISGGDQ</sequence>
<feature type="transmembrane region" description="Helical" evidence="9">
    <location>
        <begin position="20"/>
        <end position="40"/>
    </location>
</feature>
<reference evidence="10" key="1">
    <citation type="submission" date="2020-11" db="EMBL/GenBank/DDBJ databases">
        <title>Sequencing the genomes of 1000 actinobacteria strains.</title>
        <authorList>
            <person name="Klenk H.-P."/>
        </authorList>
    </citation>
    <scope>NUCLEOTIDE SEQUENCE</scope>
    <source>
        <strain evidence="10">DSM 45356</strain>
    </source>
</reference>
<dbReference type="PANTHER" id="PTHR32196">
    <property type="entry name" value="ABC TRANSPORTER PERMEASE PROTEIN YPHD-RELATED-RELATED"/>
    <property type="match status" value="1"/>
</dbReference>
<organism evidence="10 11">
    <name type="scientific">Longispora fulva</name>
    <dbReference type="NCBI Taxonomy" id="619741"/>
    <lineage>
        <taxon>Bacteria</taxon>
        <taxon>Bacillati</taxon>
        <taxon>Actinomycetota</taxon>
        <taxon>Actinomycetes</taxon>
        <taxon>Micromonosporales</taxon>
        <taxon>Micromonosporaceae</taxon>
        <taxon>Longispora</taxon>
    </lineage>
</organism>
<feature type="transmembrane region" description="Helical" evidence="9">
    <location>
        <begin position="301"/>
        <end position="320"/>
    </location>
</feature>
<keyword evidence="4" id="KW-0997">Cell inner membrane</keyword>
<evidence type="ECO:0000256" key="6">
    <source>
        <dbReference type="ARBA" id="ARBA00022989"/>
    </source>
</evidence>
<feature type="transmembrane region" description="Helical" evidence="9">
    <location>
        <begin position="169"/>
        <end position="191"/>
    </location>
</feature>
<gene>
    <name evidence="10" type="ORF">IW245_000300</name>
</gene>
<dbReference type="GO" id="GO:0005886">
    <property type="term" value="C:plasma membrane"/>
    <property type="evidence" value="ECO:0007669"/>
    <property type="project" value="UniProtKB-SubCell"/>
</dbReference>
<dbReference type="GO" id="GO:0022857">
    <property type="term" value="F:transmembrane transporter activity"/>
    <property type="evidence" value="ECO:0007669"/>
    <property type="project" value="InterPro"/>
</dbReference>
<keyword evidence="11" id="KW-1185">Reference proteome</keyword>
<evidence type="ECO:0000256" key="4">
    <source>
        <dbReference type="ARBA" id="ARBA00022519"/>
    </source>
</evidence>
<feature type="transmembrane region" description="Helical" evidence="9">
    <location>
        <begin position="132"/>
        <end position="149"/>
    </location>
</feature>
<evidence type="ECO:0000256" key="7">
    <source>
        <dbReference type="ARBA" id="ARBA00023136"/>
    </source>
</evidence>
<dbReference type="InterPro" id="IPR001851">
    <property type="entry name" value="ABC_transp_permease"/>
</dbReference>
<comment type="caution">
    <text evidence="10">The sequence shown here is derived from an EMBL/GenBank/DDBJ whole genome shotgun (WGS) entry which is preliminary data.</text>
</comment>
<evidence type="ECO:0000256" key="2">
    <source>
        <dbReference type="ARBA" id="ARBA00022448"/>
    </source>
</evidence>
<evidence type="ECO:0000256" key="8">
    <source>
        <dbReference type="ARBA" id="ARBA00039381"/>
    </source>
</evidence>
<dbReference type="RefSeq" id="WP_197001384.1">
    <property type="nucleotide sequence ID" value="NZ_BONS01000026.1"/>
</dbReference>
<dbReference type="CDD" id="cd06579">
    <property type="entry name" value="TM_PBP1_transp_AraH_like"/>
    <property type="match status" value="1"/>
</dbReference>
<protein>
    <recommendedName>
        <fullName evidence="8">Autoinducer 2 import system permease protein LsrD</fullName>
    </recommendedName>
</protein>
<evidence type="ECO:0000256" key="5">
    <source>
        <dbReference type="ARBA" id="ARBA00022692"/>
    </source>
</evidence>
<name>A0A8J7KIJ7_9ACTN</name>
<dbReference type="AlphaFoldDB" id="A0A8J7KIJ7"/>
<dbReference type="Proteomes" id="UP000622552">
    <property type="component" value="Unassembled WGS sequence"/>
</dbReference>
<proteinExistence type="predicted"/>
<feature type="transmembrane region" description="Helical" evidence="9">
    <location>
        <begin position="52"/>
        <end position="71"/>
    </location>
</feature>
<evidence type="ECO:0000313" key="10">
    <source>
        <dbReference type="EMBL" id="MBG6134106.1"/>
    </source>
</evidence>
<evidence type="ECO:0000313" key="11">
    <source>
        <dbReference type="Proteomes" id="UP000622552"/>
    </source>
</evidence>
<keyword evidence="3" id="KW-1003">Cell membrane</keyword>
<dbReference type="PANTHER" id="PTHR32196:SF71">
    <property type="entry name" value="AUTOINDUCER 2 IMPORT SYSTEM PERMEASE PROTEIN LSRD"/>
    <property type="match status" value="1"/>
</dbReference>
<feature type="transmembrane region" description="Helical" evidence="9">
    <location>
        <begin position="102"/>
        <end position="125"/>
    </location>
</feature>
<comment type="subcellular location">
    <subcellularLocation>
        <location evidence="1">Cell membrane</location>
        <topology evidence="1">Multi-pass membrane protein</topology>
    </subcellularLocation>
</comment>
<accession>A0A8J7KIJ7</accession>
<evidence type="ECO:0000256" key="3">
    <source>
        <dbReference type="ARBA" id="ARBA00022475"/>
    </source>
</evidence>
<keyword evidence="2" id="KW-0813">Transport</keyword>
<feature type="transmembrane region" description="Helical" evidence="9">
    <location>
        <begin position="221"/>
        <end position="241"/>
    </location>
</feature>
<dbReference type="EMBL" id="JADOUF010000001">
    <property type="protein sequence ID" value="MBG6134106.1"/>
    <property type="molecule type" value="Genomic_DNA"/>
</dbReference>
<keyword evidence="7 9" id="KW-0472">Membrane</keyword>
<dbReference type="Pfam" id="PF02653">
    <property type="entry name" value="BPD_transp_2"/>
    <property type="match status" value="1"/>
</dbReference>
<feature type="transmembrane region" description="Helical" evidence="9">
    <location>
        <begin position="261"/>
        <end position="289"/>
    </location>
</feature>
<evidence type="ECO:0000256" key="9">
    <source>
        <dbReference type="SAM" id="Phobius"/>
    </source>
</evidence>
<keyword evidence="5 9" id="KW-0812">Transmembrane</keyword>